<protein>
    <submittedName>
        <fullName evidence="7">Glycosyltransferase</fullName>
    </submittedName>
</protein>
<keyword evidence="3" id="KW-0328">Glycosyltransferase</keyword>
<dbReference type="InterPro" id="IPR001173">
    <property type="entry name" value="Glyco_trans_2-like"/>
</dbReference>
<evidence type="ECO:0000256" key="2">
    <source>
        <dbReference type="ARBA" id="ARBA00022475"/>
    </source>
</evidence>
<dbReference type="PANTHER" id="PTHR43646">
    <property type="entry name" value="GLYCOSYLTRANSFERASE"/>
    <property type="match status" value="1"/>
</dbReference>
<dbReference type="SUPFAM" id="SSF53448">
    <property type="entry name" value="Nucleotide-diphospho-sugar transferases"/>
    <property type="match status" value="1"/>
</dbReference>
<dbReference type="KEGG" id="lck:HN018_12945"/>
<keyword evidence="8" id="KW-1185">Reference proteome</keyword>
<comment type="subcellular location">
    <subcellularLocation>
        <location evidence="1">Cell membrane</location>
    </subcellularLocation>
</comment>
<evidence type="ECO:0000313" key="7">
    <source>
        <dbReference type="EMBL" id="QKE90825.1"/>
    </source>
</evidence>
<dbReference type="Proteomes" id="UP000500767">
    <property type="component" value="Chromosome"/>
</dbReference>
<proteinExistence type="predicted"/>
<sequence length="242" mass="26800">MTGVAIVIPMLNEAAALPRLLRSLAALHPAPDELIAVDGGSGDGSVALALDGGLTVIEHPVLGRATQINRGVDACRSPIVCVLHADTLLPDDAIAVIRRTLSDRRTVLAGFTPLLCGSDTIRWGTSAHNWIKTWYAPLLFRPRLFLRGCRLLFGDHAMFFRREQFLEIGGCDERLRIMEDAALCIAFTRLGRTRLVDRVVMTSDRRVAAWGGLRANWIYLKVGVQWGLGRRQGLERHYPDVR</sequence>
<dbReference type="EMBL" id="CP053708">
    <property type="protein sequence ID" value="QKE90825.1"/>
    <property type="molecule type" value="Genomic_DNA"/>
</dbReference>
<accession>A0A6M8HRB7</accession>
<keyword evidence="2" id="KW-1003">Cell membrane</keyword>
<dbReference type="RefSeq" id="WP_171836294.1">
    <property type="nucleotide sequence ID" value="NZ_CP053708.1"/>
</dbReference>
<evidence type="ECO:0000259" key="6">
    <source>
        <dbReference type="Pfam" id="PF00535"/>
    </source>
</evidence>
<keyword evidence="4 7" id="KW-0808">Transferase</keyword>
<dbReference type="Pfam" id="PF00535">
    <property type="entry name" value="Glycos_transf_2"/>
    <property type="match status" value="1"/>
</dbReference>
<organism evidence="7 8">
    <name type="scientific">Lichenicola cladoniae</name>
    <dbReference type="NCBI Taxonomy" id="1484109"/>
    <lineage>
        <taxon>Bacteria</taxon>
        <taxon>Pseudomonadati</taxon>
        <taxon>Pseudomonadota</taxon>
        <taxon>Alphaproteobacteria</taxon>
        <taxon>Acetobacterales</taxon>
        <taxon>Acetobacteraceae</taxon>
        <taxon>Lichenicola</taxon>
    </lineage>
</organism>
<dbReference type="InterPro" id="IPR029044">
    <property type="entry name" value="Nucleotide-diphossugar_trans"/>
</dbReference>
<evidence type="ECO:0000256" key="5">
    <source>
        <dbReference type="ARBA" id="ARBA00023136"/>
    </source>
</evidence>
<dbReference type="PANTHER" id="PTHR43646:SF2">
    <property type="entry name" value="GLYCOSYLTRANSFERASE 2-LIKE DOMAIN-CONTAINING PROTEIN"/>
    <property type="match status" value="1"/>
</dbReference>
<gene>
    <name evidence="7" type="ORF">HN018_12945</name>
</gene>
<evidence type="ECO:0000256" key="3">
    <source>
        <dbReference type="ARBA" id="ARBA00022676"/>
    </source>
</evidence>
<evidence type="ECO:0000256" key="4">
    <source>
        <dbReference type="ARBA" id="ARBA00022679"/>
    </source>
</evidence>
<evidence type="ECO:0000256" key="1">
    <source>
        <dbReference type="ARBA" id="ARBA00004236"/>
    </source>
</evidence>
<evidence type="ECO:0000313" key="8">
    <source>
        <dbReference type="Proteomes" id="UP000500767"/>
    </source>
</evidence>
<dbReference type="AlphaFoldDB" id="A0A6M8HRB7"/>
<dbReference type="GO" id="GO:0016757">
    <property type="term" value="F:glycosyltransferase activity"/>
    <property type="evidence" value="ECO:0007669"/>
    <property type="project" value="UniProtKB-KW"/>
</dbReference>
<name>A0A6M8HRB7_9PROT</name>
<feature type="domain" description="Glycosyltransferase 2-like" evidence="6">
    <location>
        <begin position="6"/>
        <end position="165"/>
    </location>
</feature>
<reference evidence="7 8" key="1">
    <citation type="journal article" date="2014" name="World J. Microbiol. Biotechnol.">
        <title>Biodiversity and physiological characteristics of Antarctic and Arctic lichens-associated bacteria.</title>
        <authorList>
            <person name="Lee Y.M."/>
            <person name="Kim E.H."/>
            <person name="Lee H.K."/>
            <person name="Hong S.G."/>
        </authorList>
    </citation>
    <scope>NUCLEOTIDE SEQUENCE [LARGE SCALE GENOMIC DNA]</scope>
    <source>
        <strain evidence="7 8">PAMC 26569</strain>
    </source>
</reference>
<dbReference type="GO" id="GO:0005886">
    <property type="term" value="C:plasma membrane"/>
    <property type="evidence" value="ECO:0007669"/>
    <property type="project" value="UniProtKB-SubCell"/>
</dbReference>
<dbReference type="Gene3D" id="3.90.550.10">
    <property type="entry name" value="Spore Coat Polysaccharide Biosynthesis Protein SpsA, Chain A"/>
    <property type="match status" value="1"/>
</dbReference>
<keyword evidence="5" id="KW-0472">Membrane</keyword>